<dbReference type="PANTHER" id="PTHR46847:SF1">
    <property type="entry name" value="D-ALLOSE-BINDING PERIPLASMIC PROTEIN-RELATED"/>
    <property type="match status" value="1"/>
</dbReference>
<feature type="signal peptide" evidence="4">
    <location>
        <begin position="1"/>
        <end position="25"/>
    </location>
</feature>
<evidence type="ECO:0000313" key="8">
    <source>
        <dbReference type="Proteomes" id="UP000095413"/>
    </source>
</evidence>
<protein>
    <submittedName>
        <fullName evidence="6">D-ribose-binding periplasmic protein</fullName>
    </submittedName>
    <submittedName>
        <fullName evidence="7">Sugar ABC transporter substrate-binding protein</fullName>
    </submittedName>
</protein>
<dbReference type="InterPro" id="IPR025997">
    <property type="entry name" value="SBP_2_dom"/>
</dbReference>
<evidence type="ECO:0000259" key="5">
    <source>
        <dbReference type="Pfam" id="PF13407"/>
    </source>
</evidence>
<dbReference type="EMBL" id="CZBA01000026">
    <property type="protein sequence ID" value="CUP96905.1"/>
    <property type="molecule type" value="Genomic_DNA"/>
</dbReference>
<reference evidence="6 8" key="1">
    <citation type="submission" date="2015-09" db="EMBL/GenBank/DDBJ databases">
        <authorList>
            <consortium name="Pathogen Informatics"/>
        </authorList>
    </citation>
    <scope>NUCLEOTIDE SEQUENCE [LARGE SCALE GENOMIC DNA]</scope>
    <source>
        <strain evidence="6 8">2789STDY5834921</strain>
    </source>
</reference>
<evidence type="ECO:0000256" key="2">
    <source>
        <dbReference type="ARBA" id="ARBA00007639"/>
    </source>
</evidence>
<dbReference type="AlphaFoldDB" id="A0A174SNA6"/>
<dbReference type="InterPro" id="IPR028082">
    <property type="entry name" value="Peripla_BP_I"/>
</dbReference>
<evidence type="ECO:0000256" key="1">
    <source>
        <dbReference type="ARBA" id="ARBA00004196"/>
    </source>
</evidence>
<dbReference type="Gene3D" id="3.40.50.2300">
    <property type="match status" value="2"/>
</dbReference>
<evidence type="ECO:0000313" key="7">
    <source>
        <dbReference type="EMBL" id="RHL44373.1"/>
    </source>
</evidence>
<evidence type="ECO:0000313" key="6">
    <source>
        <dbReference type="EMBL" id="CUP96905.1"/>
    </source>
</evidence>
<organism evidence="6 8">
    <name type="scientific">Blautia obeum</name>
    <dbReference type="NCBI Taxonomy" id="40520"/>
    <lineage>
        <taxon>Bacteria</taxon>
        <taxon>Bacillati</taxon>
        <taxon>Bacillota</taxon>
        <taxon>Clostridia</taxon>
        <taxon>Lachnospirales</taxon>
        <taxon>Lachnospiraceae</taxon>
        <taxon>Blautia</taxon>
    </lineage>
</organism>
<dbReference type="GO" id="GO:0030313">
    <property type="term" value="C:cell envelope"/>
    <property type="evidence" value="ECO:0007669"/>
    <property type="project" value="UniProtKB-SubCell"/>
</dbReference>
<dbReference type="CDD" id="cd01536">
    <property type="entry name" value="PBP1_ABC_sugar_binding-like"/>
    <property type="match status" value="1"/>
</dbReference>
<feature type="domain" description="Periplasmic binding protein" evidence="5">
    <location>
        <begin position="45"/>
        <end position="303"/>
    </location>
</feature>
<dbReference type="PANTHER" id="PTHR46847">
    <property type="entry name" value="D-ALLOSE-BINDING PERIPLASMIC PROTEIN-RELATED"/>
    <property type="match status" value="1"/>
</dbReference>
<proteinExistence type="inferred from homology"/>
<feature type="chain" id="PRO_5038213515" evidence="4">
    <location>
        <begin position="26"/>
        <end position="328"/>
    </location>
</feature>
<comment type="subcellular location">
    <subcellularLocation>
        <location evidence="1">Cell envelope</location>
    </subcellularLocation>
</comment>
<evidence type="ECO:0000256" key="3">
    <source>
        <dbReference type="ARBA" id="ARBA00022729"/>
    </source>
</evidence>
<dbReference type="Proteomes" id="UP000285897">
    <property type="component" value="Unassembled WGS sequence"/>
</dbReference>
<gene>
    <name evidence="6" type="primary">rbsB_7</name>
    <name evidence="7" type="ORF">DW021_14070</name>
    <name evidence="6" type="ORF">ERS852533_03239</name>
</gene>
<dbReference type="SUPFAM" id="SSF53822">
    <property type="entry name" value="Periplasmic binding protein-like I"/>
    <property type="match status" value="1"/>
</dbReference>
<dbReference type="GO" id="GO:0030246">
    <property type="term" value="F:carbohydrate binding"/>
    <property type="evidence" value="ECO:0007669"/>
    <property type="project" value="UniProtKB-ARBA"/>
</dbReference>
<dbReference type="EMBL" id="QROS01000012">
    <property type="protein sequence ID" value="RHL44373.1"/>
    <property type="molecule type" value="Genomic_DNA"/>
</dbReference>
<evidence type="ECO:0000256" key="4">
    <source>
        <dbReference type="SAM" id="SignalP"/>
    </source>
</evidence>
<dbReference type="Pfam" id="PF13407">
    <property type="entry name" value="Peripla_BP_4"/>
    <property type="match status" value="1"/>
</dbReference>
<dbReference type="RefSeq" id="WP_055056909.1">
    <property type="nucleotide sequence ID" value="NZ_CZBA01000026.1"/>
</dbReference>
<keyword evidence="3 4" id="KW-0732">Signal</keyword>
<sequence length="328" mass="34730">MRKKLFSALLAGCMVVAMGSSMVYAEADDTAAADEETLSGEGLKVGFCPMDLSNPFFALMADAAKEEADKTGVELVVTDGQSDAQKQVTALENYISQGCDAIYVVPVDEESLKASVEEAEAAGIPVITHTTHYDAASAFISIDETEMGETLGSAAGQWMVDTFGEDEDVEYAVLTQSTLPQTINRSNGIQTGIAEYMPNAKCVTTVDAWLPDMGMEAAETILQGHPNVKAILGINDSGALGAYEACVAADVGDEFFIGGVDGTETAIKNINDGTIYRATVDIGPLPTGKMAVDYAIKLVQGKEVPAETMVEVKAITKDNAEEYLKLFE</sequence>
<reference evidence="7 9" key="2">
    <citation type="submission" date="2018-08" db="EMBL/GenBank/DDBJ databases">
        <title>A genome reference for cultivated species of the human gut microbiota.</title>
        <authorList>
            <person name="Zou Y."/>
            <person name="Xue W."/>
            <person name="Luo G."/>
        </authorList>
    </citation>
    <scope>NUCLEOTIDE SEQUENCE [LARGE SCALE GENOMIC DNA]</scope>
    <source>
        <strain evidence="7 9">AF37-6AC</strain>
    </source>
</reference>
<dbReference type="Proteomes" id="UP000095413">
    <property type="component" value="Unassembled WGS sequence"/>
</dbReference>
<name>A0A174SNA6_9FIRM</name>
<dbReference type="OrthoDB" id="9800520at2"/>
<comment type="similarity">
    <text evidence="2">Belongs to the bacterial solute-binding protein 2 family.</text>
</comment>
<evidence type="ECO:0000313" key="9">
    <source>
        <dbReference type="Proteomes" id="UP000285897"/>
    </source>
</evidence>
<accession>A0A174SNA6</accession>